<dbReference type="GO" id="GO:0009307">
    <property type="term" value="P:DNA restriction-modification system"/>
    <property type="evidence" value="ECO:0007669"/>
    <property type="project" value="UniProtKB-KW"/>
</dbReference>
<dbReference type="SUPFAM" id="SSF53335">
    <property type="entry name" value="S-adenosyl-L-methionine-dependent methyltransferases"/>
    <property type="match status" value="1"/>
</dbReference>
<evidence type="ECO:0000256" key="3">
    <source>
        <dbReference type="ARBA" id="ARBA00022679"/>
    </source>
</evidence>
<proteinExistence type="inferred from homology"/>
<dbReference type="PANTHER" id="PTHR46098:SF1">
    <property type="entry name" value="TRNA (CYTOSINE(38)-C(5))-METHYLTRANSFERASE"/>
    <property type="match status" value="1"/>
</dbReference>
<evidence type="ECO:0000313" key="9">
    <source>
        <dbReference type="EMBL" id="ELA09136.1"/>
    </source>
</evidence>
<evidence type="ECO:0000256" key="4">
    <source>
        <dbReference type="ARBA" id="ARBA00022691"/>
    </source>
</evidence>
<evidence type="ECO:0000256" key="7">
    <source>
        <dbReference type="PROSITE-ProRule" id="PRU01016"/>
    </source>
</evidence>
<accession>L2F8R3</accession>
<evidence type="ECO:0000256" key="1">
    <source>
        <dbReference type="ARBA" id="ARBA00011975"/>
    </source>
</evidence>
<dbReference type="RefSeq" id="WP_009766956.1">
    <property type="nucleotide sequence ID" value="NZ_ANIN01000001.1"/>
</dbReference>
<dbReference type="PRINTS" id="PR00105">
    <property type="entry name" value="C5METTRFRASE"/>
</dbReference>
<dbReference type="NCBIfam" id="TIGR00675">
    <property type="entry name" value="dcm"/>
    <property type="match status" value="1"/>
</dbReference>
<dbReference type="GO" id="GO:0032259">
    <property type="term" value="P:methylation"/>
    <property type="evidence" value="ECO:0007669"/>
    <property type="project" value="UniProtKB-KW"/>
</dbReference>
<protein>
    <recommendedName>
        <fullName evidence="1">DNA (cytosine-5-)-methyltransferase</fullName>
        <ecNumber evidence="1">2.1.1.37</ecNumber>
    </recommendedName>
</protein>
<evidence type="ECO:0000256" key="8">
    <source>
        <dbReference type="RuleBase" id="RU000416"/>
    </source>
</evidence>
<dbReference type="InterPro" id="IPR001525">
    <property type="entry name" value="C5_MeTfrase"/>
</dbReference>
<dbReference type="PANTHER" id="PTHR46098">
    <property type="entry name" value="TRNA (CYTOSINE(38)-C(5))-METHYLTRANSFERASE"/>
    <property type="match status" value="1"/>
</dbReference>
<gene>
    <name evidence="9" type="ORF">MOMA_01975</name>
</gene>
<dbReference type="PATRIC" id="fig|1230338.3.peg.436"/>
<reference evidence="9 10" key="1">
    <citation type="journal article" date="2013" name="Genome Announc.">
        <title>Genome Sequence of Moraxella macacae 0408225, a Novel Bacterial Species Isolated from a Cynomolgus Macaque with Epistaxis.</title>
        <authorList>
            <person name="Ladner J.T."/>
            <person name="Whitehouse C.A."/>
            <person name="Koroleva G.I."/>
            <person name="Palacios G.F."/>
        </authorList>
    </citation>
    <scope>NUCLEOTIDE SEQUENCE [LARGE SCALE GENOMIC DNA]</scope>
    <source>
        <strain evidence="9 10">0408225</strain>
    </source>
</reference>
<dbReference type="AlphaFoldDB" id="L2F8R3"/>
<comment type="catalytic activity">
    <reaction evidence="6">
        <text>a 2'-deoxycytidine in DNA + S-adenosyl-L-methionine = a 5-methyl-2'-deoxycytidine in DNA + S-adenosyl-L-homocysteine + H(+)</text>
        <dbReference type="Rhea" id="RHEA:13681"/>
        <dbReference type="Rhea" id="RHEA-COMP:11369"/>
        <dbReference type="Rhea" id="RHEA-COMP:11370"/>
        <dbReference type="ChEBI" id="CHEBI:15378"/>
        <dbReference type="ChEBI" id="CHEBI:57856"/>
        <dbReference type="ChEBI" id="CHEBI:59789"/>
        <dbReference type="ChEBI" id="CHEBI:85452"/>
        <dbReference type="ChEBI" id="CHEBI:85454"/>
        <dbReference type="EC" id="2.1.1.37"/>
    </reaction>
</comment>
<name>L2F8R3_9GAMM</name>
<sequence length="349" mass="38927">MQLNNQRFIDLFAGIGGFHTALASFGAKCVFACEWDMHASKTYHANYGILPFGDITKIDEAAIPAHHILCAGFPCQAFSISGKQQGFDDVRGTLFFEIARIVKHHQPKLILLENVKNFIKHNNQNTLKTVLKILDELNYQVFYQVLNASDFGLPQNRERVYFVCFRKDIFNGKFSFPQKISQSVALQDFLQPNPSDAKIVMRDDMIFNKDFKPNRDMFGNVILPNRPIQIGIVNKGGQGERIYHTLGHAITLSAYGGGVGSKTGLYKVGDTVRKLSPRECARIQGFDDNFKIISSSAQAYQQFGNSVAVNVLKAILAQIEKTSVLAYFRDDLAAKQSMLSSLSGLSKLA</sequence>
<evidence type="ECO:0000256" key="2">
    <source>
        <dbReference type="ARBA" id="ARBA00022603"/>
    </source>
</evidence>
<dbReference type="PROSITE" id="PS00095">
    <property type="entry name" value="C5_MTASE_2"/>
    <property type="match status" value="1"/>
</dbReference>
<dbReference type="OrthoDB" id="6647560at2"/>
<dbReference type="REBASE" id="62221">
    <property type="entry name" value="M.Mma225ORF1975P"/>
</dbReference>
<dbReference type="Pfam" id="PF00145">
    <property type="entry name" value="DNA_methylase"/>
    <property type="match status" value="1"/>
</dbReference>
<dbReference type="InterPro" id="IPR050750">
    <property type="entry name" value="C5-MTase"/>
</dbReference>
<dbReference type="InterPro" id="IPR029063">
    <property type="entry name" value="SAM-dependent_MTases_sf"/>
</dbReference>
<keyword evidence="10" id="KW-1185">Reference proteome</keyword>
<evidence type="ECO:0000256" key="5">
    <source>
        <dbReference type="ARBA" id="ARBA00022747"/>
    </source>
</evidence>
<keyword evidence="2 7" id="KW-0489">Methyltransferase</keyword>
<dbReference type="InterPro" id="IPR031303">
    <property type="entry name" value="C5_meth_CS"/>
</dbReference>
<dbReference type="EC" id="2.1.1.37" evidence="1"/>
<dbReference type="CDD" id="cd00315">
    <property type="entry name" value="Cyt_C5_DNA_methylase"/>
    <property type="match status" value="1"/>
</dbReference>
<dbReference type="PROSITE" id="PS51679">
    <property type="entry name" value="SAM_MT_C5"/>
    <property type="match status" value="1"/>
</dbReference>
<keyword evidence="4 7" id="KW-0949">S-adenosyl-L-methionine</keyword>
<feature type="active site" evidence="7">
    <location>
        <position position="75"/>
    </location>
</feature>
<keyword evidence="5" id="KW-0680">Restriction system</keyword>
<evidence type="ECO:0000313" key="10">
    <source>
        <dbReference type="Proteomes" id="UP000023795"/>
    </source>
</evidence>
<evidence type="ECO:0000256" key="6">
    <source>
        <dbReference type="ARBA" id="ARBA00047422"/>
    </source>
</evidence>
<dbReference type="Gene3D" id="3.90.120.10">
    <property type="entry name" value="DNA Methylase, subunit A, domain 2"/>
    <property type="match status" value="1"/>
</dbReference>
<comment type="caution">
    <text evidence="9">The sequence shown here is derived from an EMBL/GenBank/DDBJ whole genome shotgun (WGS) entry which is preliminary data.</text>
</comment>
<keyword evidence="3 7" id="KW-0808">Transferase</keyword>
<dbReference type="GO" id="GO:0003886">
    <property type="term" value="F:DNA (cytosine-5-)-methyltransferase activity"/>
    <property type="evidence" value="ECO:0007669"/>
    <property type="project" value="UniProtKB-EC"/>
</dbReference>
<dbReference type="Gene3D" id="3.40.50.150">
    <property type="entry name" value="Vaccinia Virus protein VP39"/>
    <property type="match status" value="1"/>
</dbReference>
<dbReference type="eggNOG" id="COG0270">
    <property type="taxonomic scope" value="Bacteria"/>
</dbReference>
<organism evidence="9 10">
    <name type="scientific">Moraxella macacae 0408225</name>
    <dbReference type="NCBI Taxonomy" id="1230338"/>
    <lineage>
        <taxon>Bacteria</taxon>
        <taxon>Pseudomonadati</taxon>
        <taxon>Pseudomonadota</taxon>
        <taxon>Gammaproteobacteria</taxon>
        <taxon>Moraxellales</taxon>
        <taxon>Moraxellaceae</taxon>
        <taxon>Moraxella</taxon>
    </lineage>
</organism>
<dbReference type="EMBL" id="ANIN01000001">
    <property type="protein sequence ID" value="ELA09136.1"/>
    <property type="molecule type" value="Genomic_DNA"/>
</dbReference>
<dbReference type="Proteomes" id="UP000023795">
    <property type="component" value="Unassembled WGS sequence"/>
</dbReference>
<comment type="similarity">
    <text evidence="7 8">Belongs to the class I-like SAM-binding methyltransferase superfamily. C5-methyltransferase family.</text>
</comment>
<dbReference type="STRING" id="1230338.MOMA_01975"/>